<dbReference type="PANTHER" id="PTHR30137">
    <property type="entry name" value="LUCIFERASE-LIKE MONOOXYGENASE"/>
    <property type="match status" value="1"/>
</dbReference>
<dbReference type="InterPro" id="IPR024011">
    <property type="entry name" value="Biosynth_lucif-like_mOase_dom"/>
</dbReference>
<dbReference type="EMBL" id="CP163440">
    <property type="protein sequence ID" value="XDQ66211.1"/>
    <property type="molecule type" value="Genomic_DNA"/>
</dbReference>
<dbReference type="GO" id="GO:0004497">
    <property type="term" value="F:monooxygenase activity"/>
    <property type="evidence" value="ECO:0007669"/>
    <property type="project" value="UniProtKB-KW"/>
</dbReference>
<dbReference type="RefSeq" id="WP_369263206.1">
    <property type="nucleotide sequence ID" value="NZ_CP163440.1"/>
</dbReference>
<keyword evidence="1" id="KW-0560">Oxidoreductase</keyword>
<protein>
    <submittedName>
        <fullName evidence="4">MupA/Atu3671 family FMN-dependent luciferase-like monooxygenase</fullName>
    </submittedName>
</protein>
<dbReference type="InterPro" id="IPR036661">
    <property type="entry name" value="Luciferase-like_sf"/>
</dbReference>
<proteinExistence type="predicted"/>
<evidence type="ECO:0000256" key="1">
    <source>
        <dbReference type="ARBA" id="ARBA00023002"/>
    </source>
</evidence>
<dbReference type="InterPro" id="IPR050766">
    <property type="entry name" value="Bact_Lucif_Oxidored"/>
</dbReference>
<dbReference type="Gene3D" id="3.20.20.30">
    <property type="entry name" value="Luciferase-like domain"/>
    <property type="match status" value="1"/>
</dbReference>
<evidence type="ECO:0000313" key="4">
    <source>
        <dbReference type="EMBL" id="XDQ66211.1"/>
    </source>
</evidence>
<gene>
    <name evidence="4" type="ORF">AB5J50_38060</name>
</gene>
<dbReference type="Pfam" id="PF00296">
    <property type="entry name" value="Bac_luciferase"/>
    <property type="match status" value="1"/>
</dbReference>
<evidence type="ECO:0000256" key="2">
    <source>
        <dbReference type="ARBA" id="ARBA00023033"/>
    </source>
</evidence>
<dbReference type="GO" id="GO:0005829">
    <property type="term" value="C:cytosol"/>
    <property type="evidence" value="ECO:0007669"/>
    <property type="project" value="TreeGrafter"/>
</dbReference>
<name>A0AB39SGH5_9ACTN</name>
<feature type="domain" description="Luciferase-like" evidence="3">
    <location>
        <begin position="52"/>
        <end position="337"/>
    </location>
</feature>
<sequence length="385" mass="41107">MSDLSARLGALTPEQRRRLSSGLRARQTRPPEAAAAPPARLRHSLYFFASADHADASAYYPFVLEAAARADEAGLHAVWLPERHFVDFGGFSPNPAVLAAAVAARTRSIGIRAGSVAAPLHHPARVAEDWALVDSLSGGRAGISFASGWHPDDFVLARTDYADRRETTFRSIEEIRALWRGDALPYPSTAGTTPQIRTRPRPVTAELPVWLTATGTRRTFTDAARAGYGVMTALLGQTMTALRENIAHYRQAWRDAGHPGEGDVVVMAHAYVSERDDLEDFLRPAMHAYLRSFRNQTGGGDDEVLVESAYLDFLTGPSLLGSPAKARGVLAELAAAGADEVGCLVDFGLPAADVLAALPALFGLRTAPAPTAAADQPALIPEVSA</sequence>
<reference evidence="4" key="1">
    <citation type="submission" date="2024-07" db="EMBL/GenBank/DDBJ databases">
        <authorList>
            <person name="Yu S.T."/>
        </authorList>
    </citation>
    <scope>NUCLEOTIDE SEQUENCE</scope>
    <source>
        <strain evidence="4">R35</strain>
    </source>
</reference>
<accession>A0AB39SGH5</accession>
<dbReference type="SUPFAM" id="SSF51679">
    <property type="entry name" value="Bacterial luciferase-like"/>
    <property type="match status" value="1"/>
</dbReference>
<organism evidence="4">
    <name type="scientific">Streptomyces sp. R35</name>
    <dbReference type="NCBI Taxonomy" id="3238630"/>
    <lineage>
        <taxon>Bacteria</taxon>
        <taxon>Bacillati</taxon>
        <taxon>Actinomycetota</taxon>
        <taxon>Actinomycetes</taxon>
        <taxon>Kitasatosporales</taxon>
        <taxon>Streptomycetaceae</taxon>
        <taxon>Streptomyces</taxon>
    </lineage>
</organism>
<dbReference type="GO" id="GO:0016705">
    <property type="term" value="F:oxidoreductase activity, acting on paired donors, with incorporation or reduction of molecular oxygen"/>
    <property type="evidence" value="ECO:0007669"/>
    <property type="project" value="InterPro"/>
</dbReference>
<dbReference type="NCBIfam" id="TIGR04020">
    <property type="entry name" value="seco_metab_LLM"/>
    <property type="match status" value="1"/>
</dbReference>
<dbReference type="PANTHER" id="PTHR30137:SF8">
    <property type="entry name" value="BLR5498 PROTEIN"/>
    <property type="match status" value="1"/>
</dbReference>
<dbReference type="AlphaFoldDB" id="A0AB39SGH5"/>
<evidence type="ECO:0000259" key="3">
    <source>
        <dbReference type="Pfam" id="PF00296"/>
    </source>
</evidence>
<dbReference type="InterPro" id="IPR011251">
    <property type="entry name" value="Luciferase-like_dom"/>
</dbReference>
<keyword evidence="2 4" id="KW-0503">Monooxygenase</keyword>